<feature type="compositionally biased region" description="Basic and acidic residues" evidence="1">
    <location>
        <begin position="61"/>
        <end position="103"/>
    </location>
</feature>
<proteinExistence type="predicted"/>
<evidence type="ECO:0000313" key="2">
    <source>
        <dbReference type="Proteomes" id="UP000322000"/>
    </source>
</evidence>
<dbReference type="RefSeq" id="XP_026741491.1">
    <property type="nucleotide sequence ID" value="XM_026885690.1"/>
</dbReference>
<feature type="compositionally biased region" description="Basic and acidic residues" evidence="1">
    <location>
        <begin position="121"/>
        <end position="155"/>
    </location>
</feature>
<dbReference type="InParanoid" id="A0A7E5WMZ1"/>
<dbReference type="GeneID" id="113503657"/>
<feature type="region of interest" description="Disordered" evidence="1">
    <location>
        <begin position="658"/>
        <end position="700"/>
    </location>
</feature>
<reference evidence="3" key="1">
    <citation type="submission" date="2025-08" db="UniProtKB">
        <authorList>
            <consortium name="RefSeq"/>
        </authorList>
    </citation>
    <scope>IDENTIFICATION</scope>
</reference>
<dbReference type="KEGG" id="tnl:113503657"/>
<dbReference type="Proteomes" id="UP000322000">
    <property type="component" value="Chromosome 20"/>
</dbReference>
<feature type="region of interest" description="Disordered" evidence="1">
    <location>
        <begin position="36"/>
        <end position="345"/>
    </location>
</feature>
<keyword evidence="2" id="KW-1185">Reference proteome</keyword>
<accession>A0A7E5WMZ1</accession>
<feature type="compositionally biased region" description="Basic and acidic residues" evidence="1">
    <location>
        <begin position="302"/>
        <end position="317"/>
    </location>
</feature>
<protein>
    <submittedName>
        <fullName evidence="3">Serine/arginine repetitive matrix protein 1-like</fullName>
    </submittedName>
</protein>
<feature type="compositionally biased region" description="Basic and acidic residues" evidence="1">
    <location>
        <begin position="178"/>
        <end position="193"/>
    </location>
</feature>
<feature type="compositionally biased region" description="Acidic residues" evidence="1">
    <location>
        <begin position="12"/>
        <end position="22"/>
    </location>
</feature>
<evidence type="ECO:0000313" key="3">
    <source>
        <dbReference type="RefSeq" id="XP_026741491.1"/>
    </source>
</evidence>
<gene>
    <name evidence="3" type="primary">LOC113503657</name>
</gene>
<feature type="compositionally biased region" description="Basic and acidic residues" evidence="1">
    <location>
        <begin position="1"/>
        <end position="10"/>
    </location>
</feature>
<evidence type="ECO:0000256" key="1">
    <source>
        <dbReference type="SAM" id="MobiDB-lite"/>
    </source>
</evidence>
<name>A0A7E5WMZ1_TRINI</name>
<dbReference type="OrthoDB" id="7474198at2759"/>
<dbReference type="AlphaFoldDB" id="A0A7E5WMZ1"/>
<feature type="region of interest" description="Disordered" evidence="1">
    <location>
        <begin position="1"/>
        <end position="22"/>
    </location>
</feature>
<feature type="compositionally biased region" description="Basic and acidic residues" evidence="1">
    <location>
        <begin position="200"/>
        <end position="217"/>
    </location>
</feature>
<sequence>MGSEKDRSSEMGDAEDIPSDFFDDFAKDDFMEGLSVIDSWDDEDKTGKRGVSSRVQSESLDGVKDHRESVEDGDADKSVTDSRKPTSYVKFDDKFKWQKRDSSGPRSSSSNNPDNYIKPGSRRDPSKTNEAIKKDKEVKVKEYLAKHLDSADDLRPPGTELDDYYDEDKSKDRKRTPKHVEEDEFEHPPERRALPRHHYKDGPHYKDEPHYKDDHHHPSPHRPSPRRRRSPRWSPHHMPRRSPHRQFRRFSPPPHKFFKRRYSPQRRSPHRRSPQRRSPRRYSPMRHRAYSPRRRRSSRSPYRLEHRPANYEYDMQRSRSPRSRSPRRTDTFLYPADPNSTPVSFPPETYLPEPSQIYNTGQNEYPGNVPGYSYPQNVQYSNSYTAGYDYTVPPVPPTNVLPGPTPMPILNPVPAPVLDPVAAPAMVPAPTVPVLEQKTPYDALAQLVAEGKISQEDYLKLAPNKGASSSLESKVMTGVMTRCNQALTKLEKLVLPSHLMMNNHIFDSELKSAESKYRSPLKRQADIEFNFTKTYGPTVALQNKQLVEAIVSTIGLDKLVSKKKKSLPKDMKDAACQTSKPYCDVCEIRESTKVHEADTTTDPKYFTSTVHTQVEEQDLVNSKTVFNPSGSVADGAPISIAHLTPAQLVSQLAARAKTLQQPTPAPPVHQNQFGRRNPNYDYDGRGGGPQYHHNYNNYRY</sequence>
<organism evidence="2 3">
    <name type="scientific">Trichoplusia ni</name>
    <name type="common">Cabbage looper</name>
    <dbReference type="NCBI Taxonomy" id="7111"/>
    <lineage>
        <taxon>Eukaryota</taxon>
        <taxon>Metazoa</taxon>
        <taxon>Ecdysozoa</taxon>
        <taxon>Arthropoda</taxon>
        <taxon>Hexapoda</taxon>
        <taxon>Insecta</taxon>
        <taxon>Pterygota</taxon>
        <taxon>Neoptera</taxon>
        <taxon>Endopterygota</taxon>
        <taxon>Lepidoptera</taxon>
        <taxon>Glossata</taxon>
        <taxon>Ditrysia</taxon>
        <taxon>Noctuoidea</taxon>
        <taxon>Noctuidae</taxon>
        <taxon>Plusiinae</taxon>
        <taxon>Trichoplusia</taxon>
    </lineage>
</organism>
<feature type="compositionally biased region" description="Low complexity" evidence="1">
    <location>
        <begin position="104"/>
        <end position="114"/>
    </location>
</feature>
<feature type="compositionally biased region" description="Basic residues" evidence="1">
    <location>
        <begin position="218"/>
        <end position="248"/>
    </location>
</feature>
<feature type="compositionally biased region" description="Basic residues" evidence="1">
    <location>
        <begin position="256"/>
        <end position="298"/>
    </location>
</feature>